<keyword evidence="3" id="KW-1185">Reference proteome</keyword>
<name>D1CBD5_THET1</name>
<feature type="transmembrane region" description="Helical" evidence="1">
    <location>
        <begin position="101"/>
        <end position="121"/>
    </location>
</feature>
<dbReference type="KEGG" id="ttr:Tter_1192"/>
<dbReference type="STRING" id="525904.Tter_1192"/>
<proteinExistence type="predicted"/>
<keyword evidence="1" id="KW-0812">Transmembrane</keyword>
<gene>
    <name evidence="2" type="ordered locus">Tter_1192</name>
</gene>
<dbReference type="EMBL" id="CP001825">
    <property type="protein sequence ID" value="ACZ42100.1"/>
    <property type="molecule type" value="Genomic_DNA"/>
</dbReference>
<dbReference type="Proteomes" id="UP000000323">
    <property type="component" value="Chromosome 1"/>
</dbReference>
<keyword evidence="1" id="KW-1133">Transmembrane helix</keyword>
<feature type="transmembrane region" description="Helical" evidence="1">
    <location>
        <begin position="12"/>
        <end position="32"/>
    </location>
</feature>
<organism evidence="2 3">
    <name type="scientific">Thermobaculum terrenum (strain ATCC BAA-798 / CCMEE 7001 / YNP1)</name>
    <dbReference type="NCBI Taxonomy" id="525904"/>
    <lineage>
        <taxon>Bacteria</taxon>
        <taxon>Bacillati</taxon>
        <taxon>Chloroflexota</taxon>
        <taxon>Chloroflexia</taxon>
        <taxon>Candidatus Thermobaculales</taxon>
        <taxon>Candidatus Thermobaculaceae</taxon>
        <taxon>Thermobaculum</taxon>
    </lineage>
</organism>
<evidence type="ECO:0000313" key="3">
    <source>
        <dbReference type="Proteomes" id="UP000000323"/>
    </source>
</evidence>
<feature type="transmembrane region" description="Helical" evidence="1">
    <location>
        <begin position="44"/>
        <end position="68"/>
    </location>
</feature>
<reference evidence="3" key="1">
    <citation type="journal article" date="2010" name="Stand. Genomic Sci.">
        <title>Complete genome sequence of 'Thermobaculum terrenum' type strain (YNP1).</title>
        <authorList>
            <person name="Kiss H."/>
            <person name="Cleland D."/>
            <person name="Lapidus A."/>
            <person name="Lucas S."/>
            <person name="Glavina Del Rio T."/>
            <person name="Nolan M."/>
            <person name="Tice H."/>
            <person name="Han C."/>
            <person name="Goodwin L."/>
            <person name="Pitluck S."/>
            <person name="Liolios K."/>
            <person name="Ivanova N."/>
            <person name="Mavromatis K."/>
            <person name="Ovchinnikova G."/>
            <person name="Pati A."/>
            <person name="Chen A."/>
            <person name="Palaniappan K."/>
            <person name="Land M."/>
            <person name="Hauser L."/>
            <person name="Chang Y."/>
            <person name="Jeffries C."/>
            <person name="Lu M."/>
            <person name="Brettin T."/>
            <person name="Detter J."/>
            <person name="Goker M."/>
            <person name="Tindall B."/>
            <person name="Beck B."/>
            <person name="McDermott T."/>
            <person name="Woyke T."/>
            <person name="Bristow J."/>
            <person name="Eisen J."/>
            <person name="Markowitz V."/>
            <person name="Hugenholtz P."/>
            <person name="Kyrpides N."/>
            <person name="Klenk H."/>
            <person name="Cheng J."/>
        </authorList>
    </citation>
    <scope>NUCLEOTIDE SEQUENCE [LARGE SCALE GENOMIC DNA]</scope>
    <source>
        <strain evidence="3">ATCC BAA-798 / YNP1</strain>
    </source>
</reference>
<dbReference type="HOGENOM" id="CLU_1634606_0_0_0"/>
<dbReference type="AlphaFoldDB" id="D1CBD5"/>
<evidence type="ECO:0000256" key="1">
    <source>
        <dbReference type="SAM" id="Phobius"/>
    </source>
</evidence>
<evidence type="ECO:0000313" key="2">
    <source>
        <dbReference type="EMBL" id="ACZ42100.1"/>
    </source>
</evidence>
<keyword evidence="1" id="KW-0472">Membrane</keyword>
<accession>D1CBD5</accession>
<protein>
    <submittedName>
        <fullName evidence="2">Uncharacterized protein</fullName>
    </submittedName>
</protein>
<sequence length="162" mass="18542">MSFLFHEITWQYFLLTFFSCLGILQLAAVRAGRKYLQLFGSKPANIFVGLACVLISYVLFFTQASYAIKSIKGIVLHPKFYPPMSPFYQCPWPRLEGAQLFGVFLFSALLSVIFCLFINLIRHSNKEQILSLASSRISQAYEEIKLAISPRTYKKESNYRGS</sequence>